<dbReference type="Gene3D" id="1.10.287.2900">
    <property type="match status" value="2"/>
</dbReference>
<dbReference type="GO" id="GO:0045333">
    <property type="term" value="P:cellular respiration"/>
    <property type="evidence" value="ECO:0007669"/>
    <property type="project" value="TreeGrafter"/>
</dbReference>
<dbReference type="InterPro" id="IPR052848">
    <property type="entry name" value="CHCH_domain-containing_protein"/>
</dbReference>
<evidence type="ECO:0000313" key="2">
    <source>
        <dbReference type="EMBL" id="PRT52790.1"/>
    </source>
</evidence>
<dbReference type="OrthoDB" id="276296at2759"/>
<dbReference type="STRING" id="45607.A0A2T0FCV2"/>
<proteinExistence type="predicted"/>
<keyword evidence="3" id="KW-1185">Reference proteome</keyword>
<dbReference type="PANTHER" id="PTHR47106:SF1">
    <property type="entry name" value="COILED-COIL-HELIX-COILED-COIL-HELIX DOMAIN-CONTAINING PROTEIN 5"/>
    <property type="match status" value="1"/>
</dbReference>
<organism evidence="2 3">
    <name type="scientific">Wickerhamiella sorbophila</name>
    <dbReference type="NCBI Taxonomy" id="45607"/>
    <lineage>
        <taxon>Eukaryota</taxon>
        <taxon>Fungi</taxon>
        <taxon>Dikarya</taxon>
        <taxon>Ascomycota</taxon>
        <taxon>Saccharomycotina</taxon>
        <taxon>Dipodascomycetes</taxon>
        <taxon>Dipodascales</taxon>
        <taxon>Trichomonascaceae</taxon>
        <taxon>Wickerhamiella</taxon>
    </lineage>
</organism>
<dbReference type="AlphaFoldDB" id="A0A2T0FCV2"/>
<dbReference type="GeneID" id="36514159"/>
<dbReference type="Pfam" id="PF16860">
    <property type="entry name" value="CX9C"/>
    <property type="match status" value="1"/>
</dbReference>
<dbReference type="EMBL" id="NDIQ01000001">
    <property type="protein sequence ID" value="PRT52790.1"/>
    <property type="molecule type" value="Genomic_DNA"/>
</dbReference>
<reference evidence="2 3" key="1">
    <citation type="submission" date="2017-04" db="EMBL/GenBank/DDBJ databases">
        <title>Genome sequencing of [Candida] sorbophila.</title>
        <authorList>
            <person name="Ahn J.O."/>
        </authorList>
    </citation>
    <scope>NUCLEOTIDE SEQUENCE [LARGE SCALE GENOMIC DNA]</scope>
    <source>
        <strain evidence="2 3">DS02</strain>
    </source>
</reference>
<accession>A0A2T0FCV2</accession>
<dbReference type="GO" id="GO:0005758">
    <property type="term" value="C:mitochondrial intermembrane space"/>
    <property type="evidence" value="ECO:0007669"/>
    <property type="project" value="TreeGrafter"/>
</dbReference>
<dbReference type="Proteomes" id="UP000238350">
    <property type="component" value="Unassembled WGS sequence"/>
</dbReference>
<feature type="domain" description="IMS import disulfide relay-system CHCH-CHCH-like Cx9C" evidence="1">
    <location>
        <begin position="12"/>
        <end position="49"/>
    </location>
</feature>
<sequence>MSLLLDQRLVGEVAEYCPAQFMNYYTCLSKGDVTQCFDEQRALAACAKTTAPSFVKIITNCKTQMDTYESCIRANPEFKTQCFDKLTEMRECMTKVLG</sequence>
<dbReference type="InterPro" id="IPR031731">
    <property type="entry name" value="CX9C"/>
</dbReference>
<name>A0A2T0FCV2_9ASCO</name>
<dbReference type="RefSeq" id="XP_024662736.1">
    <property type="nucleotide sequence ID" value="XM_024806968.1"/>
</dbReference>
<comment type="caution">
    <text evidence="2">The sequence shown here is derived from an EMBL/GenBank/DDBJ whole genome shotgun (WGS) entry which is preliminary data.</text>
</comment>
<protein>
    <submittedName>
        <fullName evidence="2">Mitochondrial intermembrane space cysteine motif-containing protein MIX14</fullName>
    </submittedName>
</protein>
<gene>
    <name evidence="2" type="ORF">B9G98_00410</name>
</gene>
<evidence type="ECO:0000259" key="1">
    <source>
        <dbReference type="Pfam" id="PF16860"/>
    </source>
</evidence>
<dbReference type="PANTHER" id="PTHR47106">
    <property type="entry name" value="COILED-COIL-HELIX-COILED-COIL-HELIX DOMAIN-CONTAINING PROTEIN 5"/>
    <property type="match status" value="1"/>
</dbReference>
<evidence type="ECO:0000313" key="3">
    <source>
        <dbReference type="Proteomes" id="UP000238350"/>
    </source>
</evidence>